<proteinExistence type="predicted"/>
<sequence>MDTSRKLQASKVIEAPADTIFALLSDPKRHVDLDDAGMVRGPEGDAPPIGGIGQVFTMNMHQDALGDYRMVNTVTAYQPGSRIGWAPAIDPSCDLASKIGDMNVSGHTFTYDLAETDEGTRVTQTYEWMSVHDEQFLAMFPVVSEKDLNATLDKIASAVS</sequence>
<dbReference type="InterPro" id="IPR023393">
    <property type="entry name" value="START-like_dom_sf"/>
</dbReference>
<organism evidence="1 2">
    <name type="scientific">Pseudonocardia sulfidoxydans NBRC 16205</name>
    <dbReference type="NCBI Taxonomy" id="1223511"/>
    <lineage>
        <taxon>Bacteria</taxon>
        <taxon>Bacillati</taxon>
        <taxon>Actinomycetota</taxon>
        <taxon>Actinomycetes</taxon>
        <taxon>Pseudonocardiales</taxon>
        <taxon>Pseudonocardiaceae</taxon>
        <taxon>Pseudonocardia</taxon>
    </lineage>
</organism>
<dbReference type="Gene3D" id="3.30.530.20">
    <property type="match status" value="1"/>
</dbReference>
<dbReference type="AlphaFoldDB" id="A0A511DGI5"/>
<dbReference type="RefSeq" id="WP_186816940.1">
    <property type="nucleotide sequence ID" value="NZ_BJVJ01000025.1"/>
</dbReference>
<evidence type="ECO:0000313" key="2">
    <source>
        <dbReference type="Proteomes" id="UP000321685"/>
    </source>
</evidence>
<dbReference type="Proteomes" id="UP000321685">
    <property type="component" value="Unassembled WGS sequence"/>
</dbReference>
<accession>A0A511DGI5</accession>
<dbReference type="InterPro" id="IPR019587">
    <property type="entry name" value="Polyketide_cyclase/dehydratase"/>
</dbReference>
<comment type="caution">
    <text evidence="1">The sequence shown here is derived from an EMBL/GenBank/DDBJ whole genome shotgun (WGS) entry which is preliminary data.</text>
</comment>
<dbReference type="EMBL" id="BJVJ01000025">
    <property type="protein sequence ID" value="GEL23891.1"/>
    <property type="molecule type" value="Genomic_DNA"/>
</dbReference>
<gene>
    <name evidence="1" type="ORF">PSU4_28450</name>
</gene>
<keyword evidence="2" id="KW-1185">Reference proteome</keyword>
<dbReference type="SUPFAM" id="SSF55961">
    <property type="entry name" value="Bet v1-like"/>
    <property type="match status" value="1"/>
</dbReference>
<evidence type="ECO:0000313" key="1">
    <source>
        <dbReference type="EMBL" id="GEL23891.1"/>
    </source>
</evidence>
<dbReference type="Pfam" id="PF10604">
    <property type="entry name" value="Polyketide_cyc2"/>
    <property type="match status" value="1"/>
</dbReference>
<reference evidence="1 2" key="1">
    <citation type="submission" date="2019-07" db="EMBL/GenBank/DDBJ databases">
        <title>Whole genome shotgun sequence of Pseudonocardia sulfidoxydans NBRC 16205.</title>
        <authorList>
            <person name="Hosoyama A."/>
            <person name="Uohara A."/>
            <person name="Ohji S."/>
            <person name="Ichikawa N."/>
        </authorList>
    </citation>
    <scope>NUCLEOTIDE SEQUENCE [LARGE SCALE GENOMIC DNA]</scope>
    <source>
        <strain evidence="1 2">NBRC 16205</strain>
    </source>
</reference>
<name>A0A511DGI5_9PSEU</name>
<protein>
    <submittedName>
        <fullName evidence="1">ATPase</fullName>
    </submittedName>
</protein>